<dbReference type="PANTHER" id="PTHR42756:SF1">
    <property type="entry name" value="TRANSCRIPTIONAL REPRESSOR OF EMRAB OPERON"/>
    <property type="match status" value="1"/>
</dbReference>
<proteinExistence type="predicted"/>
<dbReference type="Pfam" id="PF12802">
    <property type="entry name" value="MarR_2"/>
    <property type="match status" value="1"/>
</dbReference>
<name>A0ABZ2CMW8_9BACI</name>
<gene>
    <name evidence="5" type="ORF">R4Z09_13745</name>
</gene>
<dbReference type="InterPro" id="IPR036388">
    <property type="entry name" value="WH-like_DNA-bd_sf"/>
</dbReference>
<dbReference type="PRINTS" id="PR00598">
    <property type="entry name" value="HTHMARR"/>
</dbReference>
<dbReference type="RefSeq" id="WP_338452822.1">
    <property type="nucleotide sequence ID" value="NZ_CP137640.1"/>
</dbReference>
<keyword evidence="1" id="KW-0805">Transcription regulation</keyword>
<evidence type="ECO:0000256" key="3">
    <source>
        <dbReference type="ARBA" id="ARBA00023163"/>
    </source>
</evidence>
<keyword evidence="2" id="KW-0238">DNA-binding</keyword>
<feature type="domain" description="HTH marR-type" evidence="4">
    <location>
        <begin position="13"/>
        <end position="145"/>
    </location>
</feature>
<dbReference type="Proteomes" id="UP001357223">
    <property type="component" value="Chromosome"/>
</dbReference>
<keyword evidence="6" id="KW-1185">Reference proteome</keyword>
<evidence type="ECO:0000259" key="4">
    <source>
        <dbReference type="PROSITE" id="PS50995"/>
    </source>
</evidence>
<keyword evidence="3" id="KW-0804">Transcription</keyword>
<evidence type="ECO:0000313" key="5">
    <source>
        <dbReference type="EMBL" id="WVX83950.1"/>
    </source>
</evidence>
<reference evidence="5 6" key="1">
    <citation type="submission" date="2023-10" db="EMBL/GenBank/DDBJ databases">
        <title>Niallia locisalis sp.nov. isolated from a salt pond sample.</title>
        <authorList>
            <person name="Li X.-J."/>
            <person name="Dong L."/>
        </authorList>
    </citation>
    <scope>NUCLEOTIDE SEQUENCE [LARGE SCALE GENOMIC DNA]</scope>
    <source>
        <strain evidence="5 6">DSM 29761</strain>
    </source>
</reference>
<organism evidence="5 6">
    <name type="scientific">Niallia oryzisoli</name>
    <dbReference type="NCBI Taxonomy" id="1737571"/>
    <lineage>
        <taxon>Bacteria</taxon>
        <taxon>Bacillati</taxon>
        <taxon>Bacillota</taxon>
        <taxon>Bacilli</taxon>
        <taxon>Bacillales</taxon>
        <taxon>Bacillaceae</taxon>
        <taxon>Niallia</taxon>
    </lineage>
</organism>
<dbReference type="SMART" id="SM00347">
    <property type="entry name" value="HTH_MARR"/>
    <property type="match status" value="1"/>
</dbReference>
<evidence type="ECO:0000256" key="2">
    <source>
        <dbReference type="ARBA" id="ARBA00023125"/>
    </source>
</evidence>
<dbReference type="PROSITE" id="PS50995">
    <property type="entry name" value="HTH_MARR_2"/>
    <property type="match status" value="1"/>
</dbReference>
<accession>A0ABZ2CMW8</accession>
<dbReference type="EMBL" id="CP137640">
    <property type="protein sequence ID" value="WVX83950.1"/>
    <property type="molecule type" value="Genomic_DNA"/>
</dbReference>
<dbReference type="Gene3D" id="1.10.10.10">
    <property type="entry name" value="Winged helix-like DNA-binding domain superfamily/Winged helix DNA-binding domain"/>
    <property type="match status" value="1"/>
</dbReference>
<evidence type="ECO:0000256" key="1">
    <source>
        <dbReference type="ARBA" id="ARBA00023015"/>
    </source>
</evidence>
<dbReference type="PANTHER" id="PTHR42756">
    <property type="entry name" value="TRANSCRIPTIONAL REGULATOR, MARR"/>
    <property type="match status" value="1"/>
</dbReference>
<evidence type="ECO:0000313" key="6">
    <source>
        <dbReference type="Proteomes" id="UP001357223"/>
    </source>
</evidence>
<dbReference type="InterPro" id="IPR036390">
    <property type="entry name" value="WH_DNA-bd_sf"/>
</dbReference>
<dbReference type="SUPFAM" id="SSF46785">
    <property type="entry name" value="Winged helix' DNA-binding domain"/>
    <property type="match status" value="1"/>
</dbReference>
<sequence length="152" mass="17412">MDINHNEMDHIIHLCACANIRKAARIITQVYEKKMTPTGLKVTQYYMLVNIARHKKISISQLGDIMLLDQSTITRNVNILKKSGYVNIIRNINDSRAKLVSITEIGLAKLEEATPVWLQIQEKVENDIGKEKYKDLMETLKMIQESISLNDS</sequence>
<dbReference type="InterPro" id="IPR000835">
    <property type="entry name" value="HTH_MarR-typ"/>
</dbReference>
<protein>
    <submittedName>
        <fullName evidence="5">MarR family winged helix-turn-helix transcriptional regulator</fullName>
    </submittedName>
</protein>